<sequence>MTPEAQDPTDLERQVLEAVDEQTLLADLAALVAQAPVGGSAGEVAVQRWCAARLRELGLDVAEWDVDLDAEVAHPDFPGMEVAREALVGLVATRARAGDVGRPALVLCGHTDVVPVEDPARWRTDPFVLHVADGTATGRGACDMLGGVAAIIAAVRALATTAAAPERPLAVHLVSGEEDGGVGAFATLRAGHLGAACLIAEPTGGAVIPANAGSLTFRLELDGRAAHGSTRTLGESALDHLEVVQSCLRDLERRRNADAPTDFAHLDLVAPISVGMLRSGTWASTVPDLLVAEGRYGVLPDEPLGTARKVFEEAVAALGEQDPWLAEHPVRVSWPGGAFASGSLPSGDPLLGETLAAAAEAGAPPPRVEGAPYGSDLRHYAAHGVPTVQYGPGELGQAHAVDESVPVDELVSCARAYALLALRRCWAPPQQAD</sequence>
<dbReference type="InterPro" id="IPR050072">
    <property type="entry name" value="Peptidase_M20A"/>
</dbReference>
<evidence type="ECO:0000256" key="4">
    <source>
        <dbReference type="ARBA" id="ARBA00022723"/>
    </source>
</evidence>
<keyword evidence="5" id="KW-0378">Hydrolase</keyword>
<dbReference type="PANTHER" id="PTHR43808:SF25">
    <property type="entry name" value="PEPTIDASE M20 DIMERISATION DOMAIN-CONTAINING PROTEIN"/>
    <property type="match status" value="1"/>
</dbReference>
<accession>A0AAU7JTX0</accession>
<dbReference type="InterPro" id="IPR036264">
    <property type="entry name" value="Bact_exopeptidase_dim_dom"/>
</dbReference>
<evidence type="ECO:0000256" key="6">
    <source>
        <dbReference type="ARBA" id="ARBA00022833"/>
    </source>
</evidence>
<dbReference type="InterPro" id="IPR010182">
    <property type="entry name" value="ArgE/DapE"/>
</dbReference>
<dbReference type="Pfam" id="PF01546">
    <property type="entry name" value="Peptidase_M20"/>
    <property type="match status" value="1"/>
</dbReference>
<dbReference type="GO" id="GO:0046872">
    <property type="term" value="F:metal ion binding"/>
    <property type="evidence" value="ECO:0007669"/>
    <property type="project" value="UniProtKB-KW"/>
</dbReference>
<evidence type="ECO:0000256" key="2">
    <source>
        <dbReference type="ARBA" id="ARBA00001947"/>
    </source>
</evidence>
<feature type="domain" description="Peptidase M20 dimerisation" evidence="8">
    <location>
        <begin position="211"/>
        <end position="321"/>
    </location>
</feature>
<evidence type="ECO:0000313" key="9">
    <source>
        <dbReference type="EMBL" id="XBO43733.1"/>
    </source>
</evidence>
<dbReference type="Pfam" id="PF07687">
    <property type="entry name" value="M20_dimer"/>
    <property type="match status" value="1"/>
</dbReference>
<dbReference type="PANTHER" id="PTHR43808">
    <property type="entry name" value="ACETYLORNITHINE DEACETYLASE"/>
    <property type="match status" value="1"/>
</dbReference>
<evidence type="ECO:0000256" key="5">
    <source>
        <dbReference type="ARBA" id="ARBA00022801"/>
    </source>
</evidence>
<evidence type="ECO:0000259" key="8">
    <source>
        <dbReference type="Pfam" id="PF07687"/>
    </source>
</evidence>
<comment type="cofactor">
    <cofactor evidence="2">
        <name>Zn(2+)</name>
        <dbReference type="ChEBI" id="CHEBI:29105"/>
    </cofactor>
</comment>
<dbReference type="EMBL" id="CP157483">
    <property type="protein sequence ID" value="XBO43733.1"/>
    <property type="molecule type" value="Genomic_DNA"/>
</dbReference>
<protein>
    <submittedName>
        <fullName evidence="9">ArgE/DapE family deacylase</fullName>
    </submittedName>
</protein>
<evidence type="ECO:0000256" key="3">
    <source>
        <dbReference type="ARBA" id="ARBA00006247"/>
    </source>
</evidence>
<dbReference type="InterPro" id="IPR002933">
    <property type="entry name" value="Peptidase_M20"/>
</dbReference>
<keyword evidence="6" id="KW-0862">Zinc</keyword>
<evidence type="ECO:0000256" key="1">
    <source>
        <dbReference type="ARBA" id="ARBA00001941"/>
    </source>
</evidence>
<dbReference type="InterPro" id="IPR011650">
    <property type="entry name" value="Peptidase_M20_dimer"/>
</dbReference>
<gene>
    <name evidence="9" type="ORF">ABEG17_19595</name>
</gene>
<dbReference type="Gene3D" id="3.40.630.10">
    <property type="entry name" value="Zn peptidases"/>
    <property type="match status" value="1"/>
</dbReference>
<evidence type="ECO:0000256" key="7">
    <source>
        <dbReference type="ARBA" id="ARBA00023285"/>
    </source>
</evidence>
<dbReference type="GO" id="GO:0016787">
    <property type="term" value="F:hydrolase activity"/>
    <property type="evidence" value="ECO:0007669"/>
    <property type="project" value="UniProtKB-KW"/>
</dbReference>
<dbReference type="NCBIfam" id="TIGR01910">
    <property type="entry name" value="DapE-ArgE"/>
    <property type="match status" value="1"/>
</dbReference>
<keyword evidence="4" id="KW-0479">Metal-binding</keyword>
<dbReference type="Gene3D" id="3.30.70.360">
    <property type="match status" value="1"/>
</dbReference>
<proteinExistence type="inferred from homology"/>
<dbReference type="SUPFAM" id="SSF55031">
    <property type="entry name" value="Bacterial exopeptidase dimerisation domain"/>
    <property type="match status" value="1"/>
</dbReference>
<reference evidence="9" key="1">
    <citation type="submission" date="2024-05" db="EMBL/GenBank/DDBJ databases">
        <authorList>
            <person name="Kim S."/>
            <person name="Heo J."/>
            <person name="Choi H."/>
            <person name="Choi Y."/>
            <person name="Kwon S.-W."/>
            <person name="Kim Y."/>
        </authorList>
    </citation>
    <scope>NUCLEOTIDE SEQUENCE</scope>
    <source>
        <strain evidence="9">KACC 23699</strain>
    </source>
</reference>
<name>A0AAU7JTX0_9MICO</name>
<dbReference type="AlphaFoldDB" id="A0AAU7JTX0"/>
<comment type="similarity">
    <text evidence="3">Belongs to the peptidase M20A family.</text>
</comment>
<comment type="cofactor">
    <cofactor evidence="1">
        <name>Co(2+)</name>
        <dbReference type="ChEBI" id="CHEBI:48828"/>
    </cofactor>
</comment>
<dbReference type="SUPFAM" id="SSF53187">
    <property type="entry name" value="Zn-dependent exopeptidases"/>
    <property type="match status" value="1"/>
</dbReference>
<organism evidence="9">
    <name type="scientific">Pedococcus sp. KACC 23699</name>
    <dbReference type="NCBI Taxonomy" id="3149228"/>
    <lineage>
        <taxon>Bacteria</taxon>
        <taxon>Bacillati</taxon>
        <taxon>Actinomycetota</taxon>
        <taxon>Actinomycetes</taxon>
        <taxon>Micrococcales</taxon>
        <taxon>Intrasporangiaceae</taxon>
        <taxon>Pedococcus</taxon>
    </lineage>
</organism>
<keyword evidence="7" id="KW-0170">Cobalt</keyword>
<dbReference type="RefSeq" id="WP_406831183.1">
    <property type="nucleotide sequence ID" value="NZ_CP157483.1"/>
</dbReference>